<dbReference type="GO" id="GO:0008053">
    <property type="term" value="P:mitochondrial fusion"/>
    <property type="evidence" value="ECO:0007669"/>
    <property type="project" value="TreeGrafter"/>
</dbReference>
<dbReference type="Proteomes" id="UP000284605">
    <property type="component" value="Unassembled WGS sequence"/>
</dbReference>
<dbReference type="PANTHER" id="PTHR44188">
    <property type="entry name" value="GDAP1, ISOFORM A"/>
    <property type="match status" value="1"/>
</dbReference>
<evidence type="ECO:0000256" key="1">
    <source>
        <dbReference type="ARBA" id="ARBA00007409"/>
    </source>
</evidence>
<keyword evidence="4" id="KW-1185">Reference proteome</keyword>
<dbReference type="InterPro" id="IPR010987">
    <property type="entry name" value="Glutathione-S-Trfase_C-like"/>
</dbReference>
<evidence type="ECO:0000259" key="2">
    <source>
        <dbReference type="PROSITE" id="PS50405"/>
    </source>
</evidence>
<evidence type="ECO:0000313" key="3">
    <source>
        <dbReference type="EMBL" id="RJF86498.1"/>
    </source>
</evidence>
<dbReference type="GO" id="GO:0000266">
    <property type="term" value="P:mitochondrial fission"/>
    <property type="evidence" value="ECO:0007669"/>
    <property type="project" value="TreeGrafter"/>
</dbReference>
<dbReference type="SUPFAM" id="SSF47616">
    <property type="entry name" value="GST C-terminal domain-like"/>
    <property type="match status" value="1"/>
</dbReference>
<dbReference type="Pfam" id="PF13410">
    <property type="entry name" value="GST_C_2"/>
    <property type="match status" value="1"/>
</dbReference>
<dbReference type="OrthoDB" id="9810080at2"/>
<sequence>MHNGHPIYESDEILAYASRAAGPGAPSLVPAAAAAQAEMAWWIDYCSLSSSDPTGRAADRLGACIPGLTLPLFAAMIRFVPLRRIAVGLLFHFDRKRPAFFFMAKLLGLRRAMRLPAVAALIDASRRPMRGHLARVEAALGNSAGPWLLGAEFTLADISLACALLRLDETGWLPRFAAAGGLPATLTYYDRVRARPSWQAAIEDMRHPIVDRGVATLRSTALFAP</sequence>
<evidence type="ECO:0000313" key="4">
    <source>
        <dbReference type="Proteomes" id="UP000284605"/>
    </source>
</evidence>
<dbReference type="PROSITE" id="PS50405">
    <property type="entry name" value="GST_CTER"/>
    <property type="match status" value="1"/>
</dbReference>
<dbReference type="EMBL" id="QYUK01000011">
    <property type="protein sequence ID" value="RJF86498.1"/>
    <property type="molecule type" value="Genomic_DNA"/>
</dbReference>
<feature type="domain" description="GST C-terminal" evidence="2">
    <location>
        <begin position="80"/>
        <end position="212"/>
    </location>
</feature>
<dbReference type="GO" id="GO:0006626">
    <property type="term" value="P:protein targeting to mitochondrion"/>
    <property type="evidence" value="ECO:0007669"/>
    <property type="project" value="TreeGrafter"/>
</dbReference>
<reference evidence="3 4" key="1">
    <citation type="submission" date="2018-09" db="EMBL/GenBank/DDBJ databases">
        <authorList>
            <person name="Zhu H."/>
        </authorList>
    </citation>
    <scope>NUCLEOTIDE SEQUENCE [LARGE SCALE GENOMIC DNA]</scope>
    <source>
        <strain evidence="3 4">K1W22B-8</strain>
    </source>
</reference>
<comment type="caution">
    <text evidence="3">The sequence shown here is derived from an EMBL/GenBank/DDBJ whole genome shotgun (WGS) entry which is preliminary data.</text>
</comment>
<protein>
    <recommendedName>
        <fullName evidence="2">GST C-terminal domain-containing protein</fullName>
    </recommendedName>
</protein>
<proteinExistence type="inferred from homology"/>
<name>A0A418W922_9PROT</name>
<dbReference type="PANTHER" id="PTHR44188:SF1">
    <property type="entry name" value="GDAP1, ISOFORM A"/>
    <property type="match status" value="1"/>
</dbReference>
<organism evidence="3 4">
    <name type="scientific">Oleomonas cavernae</name>
    <dbReference type="NCBI Taxonomy" id="2320859"/>
    <lineage>
        <taxon>Bacteria</taxon>
        <taxon>Pseudomonadati</taxon>
        <taxon>Pseudomonadota</taxon>
        <taxon>Alphaproteobacteria</taxon>
        <taxon>Acetobacterales</taxon>
        <taxon>Acetobacteraceae</taxon>
        <taxon>Oleomonas</taxon>
    </lineage>
</organism>
<dbReference type="Gene3D" id="1.20.1050.10">
    <property type="match status" value="1"/>
</dbReference>
<gene>
    <name evidence="3" type="ORF">D3874_05220</name>
</gene>
<dbReference type="AlphaFoldDB" id="A0A418W922"/>
<comment type="similarity">
    <text evidence="1">Belongs to the GST superfamily.</text>
</comment>
<dbReference type="InterPro" id="IPR036282">
    <property type="entry name" value="Glutathione-S-Trfase_C_sf"/>
</dbReference>
<accession>A0A418W922</accession>